<evidence type="ECO:0008006" key="4">
    <source>
        <dbReference type="Google" id="ProtNLM"/>
    </source>
</evidence>
<reference evidence="2 3" key="1">
    <citation type="submission" date="2007-03" db="EMBL/GenBank/DDBJ databases">
        <authorList>
            <person name="Stal L."/>
            <person name="Ferriera S."/>
            <person name="Johnson J."/>
            <person name="Kravitz S."/>
            <person name="Beeson K."/>
            <person name="Sutton G."/>
            <person name="Rogers Y.-H."/>
            <person name="Friedman R."/>
            <person name="Frazier M."/>
            <person name="Venter J.C."/>
        </authorList>
    </citation>
    <scope>NUCLEOTIDE SEQUENCE [LARGE SCALE GENOMIC DNA]</scope>
    <source>
        <strain evidence="2 3">CCY0110</strain>
    </source>
</reference>
<comment type="caution">
    <text evidence="2">The sequence shown here is derived from an EMBL/GenBank/DDBJ whole genome shotgun (WGS) entry which is preliminary data.</text>
</comment>
<dbReference type="Gene3D" id="2.120.10.30">
    <property type="entry name" value="TolB, C-terminal domain"/>
    <property type="match status" value="1"/>
</dbReference>
<organism evidence="2 3">
    <name type="scientific">Crocosphaera chwakensis CCY0110</name>
    <dbReference type="NCBI Taxonomy" id="391612"/>
    <lineage>
        <taxon>Bacteria</taxon>
        <taxon>Bacillati</taxon>
        <taxon>Cyanobacteriota</taxon>
        <taxon>Cyanophyceae</taxon>
        <taxon>Oscillatoriophycideae</taxon>
        <taxon>Chroococcales</taxon>
        <taxon>Aphanothecaceae</taxon>
        <taxon>Crocosphaera</taxon>
        <taxon>Crocosphaera chwakensis</taxon>
    </lineage>
</organism>
<proteinExistence type="predicted"/>
<dbReference type="AlphaFoldDB" id="A3IH02"/>
<keyword evidence="1" id="KW-1133">Transmembrane helix</keyword>
<accession>A3IH02</accession>
<feature type="transmembrane region" description="Helical" evidence="1">
    <location>
        <begin position="21"/>
        <end position="42"/>
    </location>
</feature>
<dbReference type="EMBL" id="AAXW01000001">
    <property type="protein sequence ID" value="EAZ94244.1"/>
    <property type="molecule type" value="Genomic_DNA"/>
</dbReference>
<gene>
    <name evidence="2" type="ORF">CY0110_10227</name>
</gene>
<dbReference type="OrthoDB" id="475437at2"/>
<protein>
    <recommendedName>
        <fullName evidence="4">SbsA Ig-like domain-containing protein</fullName>
    </recommendedName>
</protein>
<dbReference type="RefSeq" id="WP_008272583.1">
    <property type="nucleotide sequence ID" value="NZ_AAXW01000001.1"/>
</dbReference>
<dbReference type="Proteomes" id="UP000003781">
    <property type="component" value="Unassembled WGS sequence"/>
</dbReference>
<dbReference type="eggNOG" id="COG0823">
    <property type="taxonomic scope" value="Bacteria"/>
</dbReference>
<keyword evidence="1" id="KW-0812">Transmembrane</keyword>
<keyword evidence="3" id="KW-1185">Reference proteome</keyword>
<sequence length="499" mass="56386">MVKIFKKTINFKELFKKSNQFDWIVFSCILSLTIGIVALLIIGDQVPFKVRHFSWEGKKVGVKDKTFTLSFNRSVDTNSVEKNLMIEPPLPGKIAWQGRKLIYTLNDPPIYGTNYQIKLDNLQPSYKEEDIQPFVSLFSTRDRVFAYIGIEGEEKGRLILYNITDLNKPQKTILTPGDLVVTNFQIYPDSEKIIFSAFEPNIRGQGLAKQELYTVTTGFNVDPSKTPSQRAGKLKRILDANEYQNISFDLSRNGEVIIVERVSHRNSDDSSLWIITKDNQPISLGIPGSEFVISPDGKRLAVAQQGGIRMVPLGSNGGTSRIFQNYQKPLGFSESGEKLLLIKDNIDSTRSLVVINQDGKNQELFRTPYPILDCKFEPRDQKDIYCLKTDVIQGENGQYREEPFLSVMNLEKETDLPLLALPNYRDVALSMSPDGVALLFDQVVTTVPQSPSDLLTTEQEAIADGQVWLLPLPDLKEANKSVNIKPQELIFGFKPQWLP</sequence>
<dbReference type="InterPro" id="IPR011042">
    <property type="entry name" value="6-blade_b-propeller_TolB-like"/>
</dbReference>
<name>A3IH02_9CHRO</name>
<keyword evidence="1" id="KW-0472">Membrane</keyword>
<dbReference type="SUPFAM" id="SSF82171">
    <property type="entry name" value="DPP6 N-terminal domain-like"/>
    <property type="match status" value="1"/>
</dbReference>
<evidence type="ECO:0000313" key="2">
    <source>
        <dbReference type="EMBL" id="EAZ94244.1"/>
    </source>
</evidence>
<evidence type="ECO:0000313" key="3">
    <source>
        <dbReference type="Proteomes" id="UP000003781"/>
    </source>
</evidence>
<evidence type="ECO:0000256" key="1">
    <source>
        <dbReference type="SAM" id="Phobius"/>
    </source>
</evidence>